<protein>
    <recommendedName>
        <fullName evidence="1">YqaJ viral recombinase domain-containing protein</fullName>
    </recommendedName>
</protein>
<dbReference type="InterPro" id="IPR051703">
    <property type="entry name" value="NF-kappa-B_Signaling_Reg"/>
</dbReference>
<name>A0AAV8VM50_9CUCU</name>
<dbReference type="PANTHER" id="PTHR46609:SF8">
    <property type="entry name" value="YQAJ VIRAL RECOMBINASE DOMAIN-CONTAINING PROTEIN"/>
    <property type="match status" value="1"/>
</dbReference>
<evidence type="ECO:0000259" key="1">
    <source>
        <dbReference type="Pfam" id="PF09588"/>
    </source>
</evidence>
<dbReference type="Proteomes" id="UP001159042">
    <property type="component" value="Unassembled WGS sequence"/>
</dbReference>
<proteinExistence type="predicted"/>
<dbReference type="Pfam" id="PF09588">
    <property type="entry name" value="YqaJ"/>
    <property type="match status" value="1"/>
</dbReference>
<dbReference type="PANTHER" id="PTHR46609">
    <property type="entry name" value="EXONUCLEASE, PHAGE-TYPE/RECB, C-TERMINAL DOMAIN-CONTAINING PROTEIN"/>
    <property type="match status" value="1"/>
</dbReference>
<dbReference type="GO" id="GO:0006281">
    <property type="term" value="P:DNA repair"/>
    <property type="evidence" value="ECO:0007669"/>
    <property type="project" value="UniProtKB-ARBA"/>
</dbReference>
<dbReference type="InterPro" id="IPR011335">
    <property type="entry name" value="Restrct_endonuc-II-like"/>
</dbReference>
<comment type="caution">
    <text evidence="2">The sequence shown here is derived from an EMBL/GenBank/DDBJ whole genome shotgun (WGS) entry which is preliminary data.</text>
</comment>
<evidence type="ECO:0000313" key="2">
    <source>
        <dbReference type="EMBL" id="KAJ8915422.1"/>
    </source>
</evidence>
<dbReference type="SUPFAM" id="SSF52980">
    <property type="entry name" value="Restriction endonuclease-like"/>
    <property type="match status" value="1"/>
</dbReference>
<gene>
    <name evidence="2" type="ORF">NQ315_003183</name>
</gene>
<organism evidence="2 3">
    <name type="scientific">Exocentrus adspersus</name>
    <dbReference type="NCBI Taxonomy" id="1586481"/>
    <lineage>
        <taxon>Eukaryota</taxon>
        <taxon>Metazoa</taxon>
        <taxon>Ecdysozoa</taxon>
        <taxon>Arthropoda</taxon>
        <taxon>Hexapoda</taxon>
        <taxon>Insecta</taxon>
        <taxon>Pterygota</taxon>
        <taxon>Neoptera</taxon>
        <taxon>Endopterygota</taxon>
        <taxon>Coleoptera</taxon>
        <taxon>Polyphaga</taxon>
        <taxon>Cucujiformia</taxon>
        <taxon>Chrysomeloidea</taxon>
        <taxon>Cerambycidae</taxon>
        <taxon>Lamiinae</taxon>
        <taxon>Acanthocinini</taxon>
        <taxon>Exocentrus</taxon>
    </lineage>
</organism>
<dbReference type="CDD" id="cd22343">
    <property type="entry name" value="PDDEXK_lambda_exonuclease-like"/>
    <property type="match status" value="1"/>
</dbReference>
<keyword evidence="3" id="KW-1185">Reference proteome</keyword>
<dbReference type="InterPro" id="IPR019080">
    <property type="entry name" value="YqaJ_viral_recombinase"/>
</dbReference>
<dbReference type="AlphaFoldDB" id="A0AAV8VM50"/>
<dbReference type="EMBL" id="JANEYG010000053">
    <property type="protein sequence ID" value="KAJ8915422.1"/>
    <property type="molecule type" value="Genomic_DNA"/>
</dbReference>
<feature type="domain" description="YqaJ viral recombinase" evidence="1">
    <location>
        <begin position="85"/>
        <end position="188"/>
    </location>
</feature>
<reference evidence="2 3" key="1">
    <citation type="journal article" date="2023" name="Insect Mol. Biol.">
        <title>Genome sequencing provides insights into the evolution of gene families encoding plant cell wall-degrading enzymes in longhorned beetles.</title>
        <authorList>
            <person name="Shin N.R."/>
            <person name="Okamura Y."/>
            <person name="Kirsch R."/>
            <person name="Pauchet Y."/>
        </authorList>
    </citation>
    <scope>NUCLEOTIDE SEQUENCE [LARGE SCALE GENOMIC DNA]</scope>
    <source>
        <strain evidence="2">EAD_L_NR</strain>
    </source>
</reference>
<sequence>MVYFAATGISFASELLLGLDVVFGHSQLDRYKPIPLLETSCLKDVKEVVTEEYSSEKQNVIRQQLEDCCPDSSLTKHSYFWPKSFSNIYVKHGIYFEEKARQMYITKTGAIVNQTGFIISANNSWLGYSPDGIVMENDKLVKLIEIKCPYVGKTKPLSQCLGELKFLVKGTTELKKRHTYYAQIQPGMDVLNLPSCDFIIYSSFDNEIIIINVNFDFEYCKYMLGILTSNFFQHMIHVICENQI</sequence>
<dbReference type="InterPro" id="IPR011604">
    <property type="entry name" value="PDDEXK-like_dom_sf"/>
</dbReference>
<dbReference type="Gene3D" id="3.90.320.10">
    <property type="match status" value="1"/>
</dbReference>
<accession>A0AAV8VM50</accession>
<evidence type="ECO:0000313" key="3">
    <source>
        <dbReference type="Proteomes" id="UP001159042"/>
    </source>
</evidence>